<feature type="non-terminal residue" evidence="1">
    <location>
        <position position="1"/>
    </location>
</feature>
<organism evidence="1 2">
    <name type="scientific">Mycena albidolilacea</name>
    <dbReference type="NCBI Taxonomy" id="1033008"/>
    <lineage>
        <taxon>Eukaryota</taxon>
        <taxon>Fungi</taxon>
        <taxon>Dikarya</taxon>
        <taxon>Basidiomycota</taxon>
        <taxon>Agaricomycotina</taxon>
        <taxon>Agaricomycetes</taxon>
        <taxon>Agaricomycetidae</taxon>
        <taxon>Agaricales</taxon>
        <taxon>Marasmiineae</taxon>
        <taxon>Mycenaceae</taxon>
        <taxon>Mycena</taxon>
    </lineage>
</organism>
<gene>
    <name evidence="1" type="ORF">DFH08DRAFT_705238</name>
</gene>
<accession>A0AAD6ZSS9</accession>
<dbReference type="EMBL" id="JARIHO010000029">
    <property type="protein sequence ID" value="KAJ7337404.1"/>
    <property type="molecule type" value="Genomic_DNA"/>
</dbReference>
<dbReference type="AlphaFoldDB" id="A0AAD6ZSS9"/>
<evidence type="ECO:0000313" key="1">
    <source>
        <dbReference type="EMBL" id="KAJ7337404.1"/>
    </source>
</evidence>
<keyword evidence="2" id="KW-1185">Reference proteome</keyword>
<reference evidence="1" key="1">
    <citation type="submission" date="2023-03" db="EMBL/GenBank/DDBJ databases">
        <title>Massive genome expansion in bonnet fungi (Mycena s.s.) driven by repeated elements and novel gene families across ecological guilds.</title>
        <authorList>
            <consortium name="Lawrence Berkeley National Laboratory"/>
            <person name="Harder C.B."/>
            <person name="Miyauchi S."/>
            <person name="Viragh M."/>
            <person name="Kuo A."/>
            <person name="Thoen E."/>
            <person name="Andreopoulos B."/>
            <person name="Lu D."/>
            <person name="Skrede I."/>
            <person name="Drula E."/>
            <person name="Henrissat B."/>
            <person name="Morin E."/>
            <person name="Kohler A."/>
            <person name="Barry K."/>
            <person name="LaButti K."/>
            <person name="Morin E."/>
            <person name="Salamov A."/>
            <person name="Lipzen A."/>
            <person name="Mereny Z."/>
            <person name="Hegedus B."/>
            <person name="Baldrian P."/>
            <person name="Stursova M."/>
            <person name="Weitz H."/>
            <person name="Taylor A."/>
            <person name="Grigoriev I.V."/>
            <person name="Nagy L.G."/>
            <person name="Martin F."/>
            <person name="Kauserud H."/>
        </authorList>
    </citation>
    <scope>NUCLEOTIDE SEQUENCE</scope>
    <source>
        <strain evidence="1">CBHHK002</strain>
    </source>
</reference>
<name>A0AAD6ZSS9_9AGAR</name>
<comment type="caution">
    <text evidence="1">The sequence shown here is derived from an EMBL/GenBank/DDBJ whole genome shotgun (WGS) entry which is preliminary data.</text>
</comment>
<dbReference type="Proteomes" id="UP001218218">
    <property type="component" value="Unassembled WGS sequence"/>
</dbReference>
<evidence type="ECO:0000313" key="2">
    <source>
        <dbReference type="Proteomes" id="UP001218218"/>
    </source>
</evidence>
<protein>
    <submittedName>
        <fullName evidence="1">Uncharacterized protein</fullName>
    </submittedName>
</protein>
<sequence>LQRHEMLLHTGLKVKQVKFASVALQFTNVSPTVVKEVSKCVAKGESAIPRNKEECKIPKLLKQVNGINSLVPGSSAAHVAMWNEIRGLMIEKGLSSF</sequence>
<proteinExistence type="predicted"/>